<sequence>MTFQTSLEDGLFYRQTLFDQAKRVVVKVGSAVLTSRQGLKTGMIDNLARDLSFLLGTGREVILVTSGAVAAGRQRLGAGRKMSRALKVKQALAAMGQGLLMQAYEQAFAHYDQQVAQVLLTHNDLSHRDRYLNVRNTILTLFEFGVIPIINENDTVSVEELRFGDNDTLGALITNMIGADMFIILTDVDGLYTAGPHEDPAARPVYTVARIDHEVEKMAGHTRSAQGSGGMHSKIRAAKMVAACGGSSFIGPGNKQEILKDLFSGEMVGTFFLPRSERMKGRKHWIAYVLRPEGYLLLDEGACQAVAEQGRSLLPSGVLEVEGKFKVGASVHCKTRDNKVIAAGLTNYSSADIKKIKGRNTREIEDILGFRDSDEIIHRDNLVILDDENRQDELGIETLKKI</sequence>
<evidence type="ECO:0000256" key="4">
    <source>
        <dbReference type="ARBA" id="ARBA00022679"/>
    </source>
</evidence>
<evidence type="ECO:0000259" key="8">
    <source>
        <dbReference type="SMART" id="SM00359"/>
    </source>
</evidence>
<dbReference type="PIRSF" id="PIRSF000729">
    <property type="entry name" value="GK"/>
    <property type="match status" value="1"/>
</dbReference>
<dbReference type="CDD" id="cd21157">
    <property type="entry name" value="PUA_G5K"/>
    <property type="match status" value="1"/>
</dbReference>
<dbReference type="GO" id="GO:0005829">
    <property type="term" value="C:cytosol"/>
    <property type="evidence" value="ECO:0007669"/>
    <property type="project" value="TreeGrafter"/>
</dbReference>
<protein>
    <submittedName>
        <fullName evidence="9">Glutamate 5-kinase / RNA-binding C-terminal domain PUA</fullName>
        <ecNumber evidence="9">2.7.2.11</ecNumber>
    </submittedName>
</protein>
<keyword evidence="2" id="KW-0028">Amino-acid biosynthesis</keyword>
<evidence type="ECO:0000256" key="2">
    <source>
        <dbReference type="ARBA" id="ARBA00022605"/>
    </source>
</evidence>
<dbReference type="FunFam" id="3.40.1160.10:FF:000018">
    <property type="entry name" value="Glutamate 5-kinase"/>
    <property type="match status" value="1"/>
</dbReference>
<proteinExistence type="inferred from homology"/>
<keyword evidence="6 9" id="KW-0418">Kinase</keyword>
<dbReference type="InterPro" id="IPR015947">
    <property type="entry name" value="PUA-like_sf"/>
</dbReference>
<dbReference type="Pfam" id="PF00696">
    <property type="entry name" value="AA_kinase"/>
    <property type="match status" value="1"/>
</dbReference>
<gene>
    <name evidence="9" type="ORF">MNBD_DELTA04-1781</name>
</gene>
<evidence type="ECO:0000313" key="9">
    <source>
        <dbReference type="EMBL" id="VAW38854.1"/>
    </source>
</evidence>
<dbReference type="AlphaFoldDB" id="A0A3B0W5E5"/>
<dbReference type="InterPro" id="IPR041739">
    <property type="entry name" value="G5K_ProB"/>
</dbReference>
<dbReference type="NCBIfam" id="TIGR01027">
    <property type="entry name" value="proB"/>
    <property type="match status" value="1"/>
</dbReference>
<keyword evidence="1" id="KW-0963">Cytoplasm</keyword>
<feature type="domain" description="PUA" evidence="8">
    <location>
        <begin position="294"/>
        <end position="377"/>
    </location>
</feature>
<dbReference type="InterPro" id="IPR011529">
    <property type="entry name" value="Glu_5kinase"/>
</dbReference>
<dbReference type="EC" id="2.7.2.11" evidence="9"/>
<dbReference type="PRINTS" id="PR00474">
    <property type="entry name" value="GLU5KINASE"/>
</dbReference>
<dbReference type="GO" id="GO:0003723">
    <property type="term" value="F:RNA binding"/>
    <property type="evidence" value="ECO:0007669"/>
    <property type="project" value="InterPro"/>
</dbReference>
<dbReference type="CDD" id="cd04242">
    <property type="entry name" value="AAK_G5K_ProB"/>
    <property type="match status" value="1"/>
</dbReference>
<evidence type="ECO:0000256" key="1">
    <source>
        <dbReference type="ARBA" id="ARBA00022490"/>
    </source>
</evidence>
<dbReference type="GO" id="GO:0008652">
    <property type="term" value="P:amino acid biosynthetic process"/>
    <property type="evidence" value="ECO:0007669"/>
    <property type="project" value="UniProtKB-KW"/>
</dbReference>
<dbReference type="InterPro" id="IPR005715">
    <property type="entry name" value="Glu_5kinase/COase_Synthase"/>
</dbReference>
<dbReference type="Pfam" id="PF01472">
    <property type="entry name" value="PUA"/>
    <property type="match status" value="1"/>
</dbReference>
<evidence type="ECO:0000256" key="3">
    <source>
        <dbReference type="ARBA" id="ARBA00022650"/>
    </source>
</evidence>
<keyword evidence="3" id="KW-0641">Proline biosynthesis</keyword>
<dbReference type="PROSITE" id="PS00902">
    <property type="entry name" value="GLUTAMATE_5_KINASE"/>
    <property type="match status" value="1"/>
</dbReference>
<dbReference type="PANTHER" id="PTHR43654">
    <property type="entry name" value="GLUTAMATE 5-KINASE"/>
    <property type="match status" value="1"/>
</dbReference>
<dbReference type="InterPro" id="IPR036393">
    <property type="entry name" value="AceGlu_kinase-like_sf"/>
</dbReference>
<dbReference type="SMART" id="SM00359">
    <property type="entry name" value="PUA"/>
    <property type="match status" value="1"/>
</dbReference>
<evidence type="ECO:0000256" key="5">
    <source>
        <dbReference type="ARBA" id="ARBA00022741"/>
    </source>
</evidence>
<dbReference type="Gene3D" id="2.30.130.10">
    <property type="entry name" value="PUA domain"/>
    <property type="match status" value="1"/>
</dbReference>
<dbReference type="Gene3D" id="3.40.1160.10">
    <property type="entry name" value="Acetylglutamate kinase-like"/>
    <property type="match status" value="1"/>
</dbReference>
<dbReference type="PROSITE" id="PS50890">
    <property type="entry name" value="PUA"/>
    <property type="match status" value="1"/>
</dbReference>
<dbReference type="InterPro" id="IPR001048">
    <property type="entry name" value="Asp/Glu/Uridylate_kinase"/>
</dbReference>
<dbReference type="EMBL" id="UOEY01000064">
    <property type="protein sequence ID" value="VAW38854.1"/>
    <property type="molecule type" value="Genomic_DNA"/>
</dbReference>
<dbReference type="InterPro" id="IPR002478">
    <property type="entry name" value="PUA"/>
</dbReference>
<dbReference type="InterPro" id="IPR019797">
    <property type="entry name" value="Glutamate_5-kinase_CS"/>
</dbReference>
<evidence type="ECO:0000256" key="6">
    <source>
        <dbReference type="ARBA" id="ARBA00022777"/>
    </source>
</evidence>
<keyword evidence="5" id="KW-0547">Nucleotide-binding</keyword>
<dbReference type="GO" id="GO:0005524">
    <property type="term" value="F:ATP binding"/>
    <property type="evidence" value="ECO:0007669"/>
    <property type="project" value="UniProtKB-KW"/>
</dbReference>
<accession>A0A3B0W5E5</accession>
<reference evidence="9" key="1">
    <citation type="submission" date="2018-06" db="EMBL/GenBank/DDBJ databases">
        <authorList>
            <person name="Zhirakovskaya E."/>
        </authorList>
    </citation>
    <scope>NUCLEOTIDE SEQUENCE</scope>
</reference>
<dbReference type="InterPro" id="IPR036974">
    <property type="entry name" value="PUA_sf"/>
</dbReference>
<dbReference type="FunFam" id="2.30.130.10:FF:000007">
    <property type="entry name" value="Glutamate 5-kinase"/>
    <property type="match status" value="1"/>
</dbReference>
<keyword evidence="7" id="KW-0067">ATP-binding</keyword>
<keyword evidence="4 9" id="KW-0808">Transferase</keyword>
<dbReference type="InterPro" id="IPR001057">
    <property type="entry name" value="Glu/AcGlu_kinase"/>
</dbReference>
<evidence type="ECO:0000256" key="7">
    <source>
        <dbReference type="ARBA" id="ARBA00022840"/>
    </source>
</evidence>
<dbReference type="HAMAP" id="MF_00456">
    <property type="entry name" value="ProB"/>
    <property type="match status" value="1"/>
</dbReference>
<dbReference type="PANTHER" id="PTHR43654:SF1">
    <property type="entry name" value="ISOPENTENYL PHOSPHATE KINASE"/>
    <property type="match status" value="1"/>
</dbReference>
<dbReference type="GO" id="GO:0004349">
    <property type="term" value="F:glutamate 5-kinase activity"/>
    <property type="evidence" value="ECO:0007669"/>
    <property type="project" value="UniProtKB-EC"/>
</dbReference>
<organism evidence="9">
    <name type="scientific">hydrothermal vent metagenome</name>
    <dbReference type="NCBI Taxonomy" id="652676"/>
    <lineage>
        <taxon>unclassified sequences</taxon>
        <taxon>metagenomes</taxon>
        <taxon>ecological metagenomes</taxon>
    </lineage>
</organism>
<dbReference type="SUPFAM" id="SSF88697">
    <property type="entry name" value="PUA domain-like"/>
    <property type="match status" value="1"/>
</dbReference>
<dbReference type="SUPFAM" id="SSF53633">
    <property type="entry name" value="Carbamate kinase-like"/>
    <property type="match status" value="1"/>
</dbReference>
<name>A0A3B0W5E5_9ZZZZ</name>